<dbReference type="PANTHER" id="PTHR10188">
    <property type="entry name" value="L-ASPARAGINASE"/>
    <property type="match status" value="1"/>
</dbReference>
<dbReference type="InterPro" id="IPR000246">
    <property type="entry name" value="Peptidase_T2"/>
</dbReference>
<name>A0ABT3CXS6_9BACT</name>
<dbReference type="Gene3D" id="3.60.20.30">
    <property type="entry name" value="(Glycosyl)asparaginase"/>
    <property type="match status" value="1"/>
</dbReference>
<comment type="caution">
    <text evidence="2">The sequence shown here is derived from an EMBL/GenBank/DDBJ whole genome shotgun (WGS) entry which is preliminary data.</text>
</comment>
<feature type="chain" id="PRO_5047490643" evidence="1">
    <location>
        <begin position="24"/>
        <end position="342"/>
    </location>
</feature>
<proteinExistence type="predicted"/>
<dbReference type="Pfam" id="PF01112">
    <property type="entry name" value="Asparaginase_2"/>
    <property type="match status" value="1"/>
</dbReference>
<sequence>MKKYYLIIILFVASCFSIFPAFAQNIPGKGDIAIVIHGGAGYIQRPNLSPEQEKDYRAKLEEALKAGYEKLDQGASAEEAVVAAIQILEASPLFNSGVGAVLTEEGKAELDASIMNGADGSAGAVAGVSRIKSPILGAMAVKDQSPHVMMAREGAEKFAETQGLEMVDPDYFVTDKRIAQWERMKKEQLEKAEGSIKNWEDTKMGTVGAVALDRNGNIAAGTSTGGMMMKKFGRIGDSPIIGAGTFAENESCGISATGHGEFFMRNVVAYDIAAKMKYQNISLFQAANEVVIQKLKKIEGAGGIIGLDQEGNITMTFNTPGMFRGYMNKKGKPVSMIYGLED</sequence>
<keyword evidence="1" id="KW-0732">Signal</keyword>
<dbReference type="Proteomes" id="UP001300692">
    <property type="component" value="Unassembled WGS sequence"/>
</dbReference>
<evidence type="ECO:0000313" key="2">
    <source>
        <dbReference type="EMBL" id="MCV9388359.1"/>
    </source>
</evidence>
<evidence type="ECO:0000313" key="3">
    <source>
        <dbReference type="Proteomes" id="UP001300692"/>
    </source>
</evidence>
<protein>
    <submittedName>
        <fullName evidence="2">Isoaspartyl peptidase/L-asparaginase</fullName>
    </submittedName>
</protein>
<dbReference type="RefSeq" id="WP_264139220.1">
    <property type="nucleotide sequence ID" value="NZ_JAOYOD010000001.1"/>
</dbReference>
<dbReference type="SUPFAM" id="SSF56235">
    <property type="entry name" value="N-terminal nucleophile aminohydrolases (Ntn hydrolases)"/>
    <property type="match status" value="1"/>
</dbReference>
<dbReference type="EMBL" id="JAOYOD010000001">
    <property type="protein sequence ID" value="MCV9388359.1"/>
    <property type="molecule type" value="Genomic_DNA"/>
</dbReference>
<feature type="signal peptide" evidence="1">
    <location>
        <begin position="1"/>
        <end position="23"/>
    </location>
</feature>
<dbReference type="CDD" id="cd04701">
    <property type="entry name" value="Asparaginase_2"/>
    <property type="match status" value="1"/>
</dbReference>
<dbReference type="InterPro" id="IPR029055">
    <property type="entry name" value="Ntn_hydrolases_N"/>
</dbReference>
<reference evidence="2 3" key="1">
    <citation type="submission" date="2022-10" db="EMBL/GenBank/DDBJ databases">
        <title>Comparative genomics and taxonomic characterization of three novel marine species of genus Reichenbachiella exhibiting antioxidant and polysaccharide degradation activities.</title>
        <authorList>
            <person name="Muhammad N."/>
            <person name="Lee Y.-J."/>
            <person name="Ko J."/>
            <person name="Kim S.-G."/>
        </authorList>
    </citation>
    <scope>NUCLEOTIDE SEQUENCE [LARGE SCALE GENOMIC DNA]</scope>
    <source>
        <strain evidence="2 3">ABR2-5</strain>
    </source>
</reference>
<dbReference type="PANTHER" id="PTHR10188:SF6">
    <property type="entry name" value="N(4)-(BETA-N-ACETYLGLUCOSAMINYL)-L-ASPARAGINASE"/>
    <property type="match status" value="1"/>
</dbReference>
<organism evidence="2 3">
    <name type="scientific">Reichenbachiella ulvae</name>
    <dbReference type="NCBI Taxonomy" id="2980104"/>
    <lineage>
        <taxon>Bacteria</taxon>
        <taxon>Pseudomonadati</taxon>
        <taxon>Bacteroidota</taxon>
        <taxon>Cytophagia</taxon>
        <taxon>Cytophagales</taxon>
        <taxon>Reichenbachiellaceae</taxon>
        <taxon>Reichenbachiella</taxon>
    </lineage>
</organism>
<accession>A0ABT3CXS6</accession>
<evidence type="ECO:0000256" key="1">
    <source>
        <dbReference type="SAM" id="SignalP"/>
    </source>
</evidence>
<dbReference type="PROSITE" id="PS51257">
    <property type="entry name" value="PROKAR_LIPOPROTEIN"/>
    <property type="match status" value="1"/>
</dbReference>
<gene>
    <name evidence="2" type="ORF">N7U62_16875</name>
</gene>
<keyword evidence="3" id="KW-1185">Reference proteome</keyword>